<dbReference type="RefSeq" id="XP_014244713.1">
    <property type="nucleotide sequence ID" value="XM_014389227.2"/>
</dbReference>
<reference evidence="2" key="1">
    <citation type="submission" date="2022-01" db="UniProtKB">
        <authorList>
            <consortium name="EnsemblMetazoa"/>
        </authorList>
    </citation>
    <scope>IDENTIFICATION</scope>
</reference>
<dbReference type="InterPro" id="IPR012337">
    <property type="entry name" value="RNaseH-like_sf"/>
</dbReference>
<organism evidence="2 3">
    <name type="scientific">Cimex lectularius</name>
    <name type="common">Bed bug</name>
    <name type="synonym">Acanthia lectularia</name>
    <dbReference type="NCBI Taxonomy" id="79782"/>
    <lineage>
        <taxon>Eukaryota</taxon>
        <taxon>Metazoa</taxon>
        <taxon>Ecdysozoa</taxon>
        <taxon>Arthropoda</taxon>
        <taxon>Hexapoda</taxon>
        <taxon>Insecta</taxon>
        <taxon>Pterygota</taxon>
        <taxon>Neoptera</taxon>
        <taxon>Paraneoptera</taxon>
        <taxon>Hemiptera</taxon>
        <taxon>Heteroptera</taxon>
        <taxon>Panheteroptera</taxon>
        <taxon>Cimicomorpha</taxon>
        <taxon>Cimicidae</taxon>
        <taxon>Cimex</taxon>
    </lineage>
</organism>
<sequence>MPYLQVTLKWVPGHEGIYGNEESHKLANFRNTRHTLWTRKTNLPQNMLKGQQMDEEKNIHWMNSRCKMIKQVGKQQSTSHSAARIKEDSRPFYCLFPILFNYHLKNLKTGMKQQRHRCPM</sequence>
<dbReference type="Proteomes" id="UP000494040">
    <property type="component" value="Unassembled WGS sequence"/>
</dbReference>
<dbReference type="SUPFAM" id="SSF53098">
    <property type="entry name" value="Ribonuclease H-like"/>
    <property type="match status" value="1"/>
</dbReference>
<dbReference type="KEGG" id="clec:106663965"/>
<evidence type="ECO:0000259" key="1">
    <source>
        <dbReference type="PROSITE" id="PS50879"/>
    </source>
</evidence>
<evidence type="ECO:0000313" key="3">
    <source>
        <dbReference type="Proteomes" id="UP000494040"/>
    </source>
</evidence>
<proteinExistence type="predicted"/>
<feature type="domain" description="RNase H type-1" evidence="1">
    <location>
        <begin position="1"/>
        <end position="32"/>
    </location>
</feature>
<name>A0A8I6RG77_CIMLE</name>
<dbReference type="GeneID" id="106663965"/>
<evidence type="ECO:0000313" key="2">
    <source>
        <dbReference type="EnsemblMetazoa" id="XP_014244713.1"/>
    </source>
</evidence>
<dbReference type="OrthoDB" id="5419617at2759"/>
<dbReference type="PROSITE" id="PS50879">
    <property type="entry name" value="RNASE_H_1"/>
    <property type="match status" value="1"/>
</dbReference>
<dbReference type="EnsemblMetazoa" id="XM_014389227.2">
    <property type="protein sequence ID" value="XP_014244713.1"/>
    <property type="gene ID" value="LOC106663965"/>
</dbReference>
<dbReference type="AlphaFoldDB" id="A0A8I6RG77"/>
<dbReference type="GO" id="GO:0003676">
    <property type="term" value="F:nucleic acid binding"/>
    <property type="evidence" value="ECO:0007669"/>
    <property type="project" value="InterPro"/>
</dbReference>
<protein>
    <recommendedName>
        <fullName evidence="1">RNase H type-1 domain-containing protein</fullName>
    </recommendedName>
</protein>
<accession>A0A8I6RG77</accession>
<dbReference type="GO" id="GO:0004523">
    <property type="term" value="F:RNA-DNA hybrid ribonuclease activity"/>
    <property type="evidence" value="ECO:0007669"/>
    <property type="project" value="InterPro"/>
</dbReference>
<keyword evidence="3" id="KW-1185">Reference proteome</keyword>
<dbReference type="InterPro" id="IPR002156">
    <property type="entry name" value="RNaseH_domain"/>
</dbReference>